<dbReference type="AlphaFoldDB" id="A0A2L0EJB4"/>
<organism evidence="1 2">
    <name type="scientific">Sorangium cellulosum</name>
    <name type="common">Polyangium cellulosum</name>
    <dbReference type="NCBI Taxonomy" id="56"/>
    <lineage>
        <taxon>Bacteria</taxon>
        <taxon>Pseudomonadati</taxon>
        <taxon>Myxococcota</taxon>
        <taxon>Polyangia</taxon>
        <taxon>Polyangiales</taxon>
        <taxon>Polyangiaceae</taxon>
        <taxon>Sorangium</taxon>
    </lineage>
</organism>
<proteinExistence type="predicted"/>
<accession>A0A2L0EJB4</accession>
<gene>
    <name evidence="1" type="ORF">SOCE26_007840</name>
</gene>
<name>A0A2L0EJB4_SORCE</name>
<evidence type="ECO:0000313" key="1">
    <source>
        <dbReference type="EMBL" id="AUX39393.1"/>
    </source>
</evidence>
<protein>
    <submittedName>
        <fullName evidence="1">Uncharacterized protein</fullName>
    </submittedName>
</protein>
<dbReference type="Proteomes" id="UP000238348">
    <property type="component" value="Chromosome"/>
</dbReference>
<dbReference type="RefSeq" id="WP_159396628.1">
    <property type="nucleotide sequence ID" value="NZ_CP012673.1"/>
</dbReference>
<reference evidence="1 2" key="1">
    <citation type="submission" date="2015-09" db="EMBL/GenBank/DDBJ databases">
        <title>Sorangium comparison.</title>
        <authorList>
            <person name="Zaburannyi N."/>
            <person name="Bunk B."/>
            <person name="Overmann J."/>
            <person name="Mueller R."/>
        </authorList>
    </citation>
    <scope>NUCLEOTIDE SEQUENCE [LARGE SCALE GENOMIC DNA]</scope>
    <source>
        <strain evidence="1 2">So ce26</strain>
    </source>
</reference>
<evidence type="ECO:0000313" key="2">
    <source>
        <dbReference type="Proteomes" id="UP000238348"/>
    </source>
</evidence>
<dbReference type="EMBL" id="CP012673">
    <property type="protein sequence ID" value="AUX39393.1"/>
    <property type="molecule type" value="Genomic_DNA"/>
</dbReference>
<sequence length="178" mass="18484">MIQQDQDPAIGSAAPVEKAAAQQPVCFELDPGMKYIVKAMGVSGPATLLGEIYSIQEPGGITEYFVVNAALPAGSTSIKISAVSASSAPSSFTFQTSSVQFGSITPPAASSTLFVDSTKHIGLVWNFTQNQGIWSGSATWYNNSGSLISIGAGSAVTLTNNKLDNQLVYRATNSSPSQ</sequence>